<dbReference type="InterPro" id="IPR039991">
    <property type="entry name" value="SHOC1"/>
</dbReference>
<dbReference type="eggNOG" id="ENOG502QVCW">
    <property type="taxonomic scope" value="Eukaryota"/>
</dbReference>
<dbReference type="PANTHER" id="PTHR35668:SF1">
    <property type="entry name" value="PROTEIN SHORTAGE IN CHIASMATA 1 ORTHOLOG"/>
    <property type="match status" value="1"/>
</dbReference>
<dbReference type="GeneTree" id="ENSGT00390000013037"/>
<gene>
    <name evidence="1" type="primary">SHOC1</name>
</gene>
<reference evidence="1" key="3">
    <citation type="submission" date="2025-09" db="UniProtKB">
        <authorList>
            <consortium name="Ensembl"/>
        </authorList>
    </citation>
    <scope>IDENTIFICATION</scope>
</reference>
<reference evidence="1 2" key="1">
    <citation type="journal article" date="2007" name="Nature">
        <title>Genome of the marsupial Monodelphis domestica reveals innovation in non-coding sequences.</title>
        <authorList>
            <person name="Mikkelsen T.S."/>
            <person name="Wakefield M.J."/>
            <person name="Aken B."/>
            <person name="Amemiya C.T."/>
            <person name="Chang J.L."/>
            <person name="Duke S."/>
            <person name="Garber M."/>
            <person name="Gentles A.J."/>
            <person name="Goodstadt L."/>
            <person name="Heger A."/>
            <person name="Jurka J."/>
            <person name="Kamal M."/>
            <person name="Mauceli E."/>
            <person name="Searle S.M."/>
            <person name="Sharpe T."/>
            <person name="Baker M.L."/>
            <person name="Batzer M.A."/>
            <person name="Benos P.V."/>
            <person name="Belov K."/>
            <person name="Clamp M."/>
            <person name="Cook A."/>
            <person name="Cuff J."/>
            <person name="Das R."/>
            <person name="Davidow L."/>
            <person name="Deakin J.E."/>
            <person name="Fazzari M.J."/>
            <person name="Glass J.L."/>
            <person name="Grabherr M."/>
            <person name="Greally J.M."/>
            <person name="Gu W."/>
            <person name="Hore T.A."/>
            <person name="Huttley G.A."/>
            <person name="Kleber M."/>
            <person name="Jirtle R.L."/>
            <person name="Koina E."/>
            <person name="Lee J.T."/>
            <person name="Mahony S."/>
            <person name="Marra M.A."/>
            <person name="Miller R.D."/>
            <person name="Nicholls R.D."/>
            <person name="Oda M."/>
            <person name="Papenfuss A.T."/>
            <person name="Parra Z.E."/>
            <person name="Pollock D.D."/>
            <person name="Ray D.A."/>
            <person name="Schein J.E."/>
            <person name="Speed T.P."/>
            <person name="Thompson K."/>
            <person name="VandeBerg J.L."/>
            <person name="Wade C.M."/>
            <person name="Walker J.A."/>
            <person name="Waters P.D."/>
            <person name="Webber C."/>
            <person name="Weidman J.R."/>
            <person name="Xie X."/>
            <person name="Zody M.C."/>
            <person name="Baldwin J."/>
            <person name="Abdouelleil A."/>
            <person name="Abdulkadir J."/>
            <person name="Abebe A."/>
            <person name="Abera B."/>
            <person name="Abreu J."/>
            <person name="Acer S.C."/>
            <person name="Aftuck L."/>
            <person name="Alexander A."/>
            <person name="An P."/>
            <person name="Anderson E."/>
            <person name="Anderson S."/>
            <person name="Arachi H."/>
            <person name="Azer M."/>
            <person name="Bachantsang P."/>
            <person name="Barry A."/>
            <person name="Bayul T."/>
            <person name="Berlin A."/>
            <person name="Bessette D."/>
            <person name="Bloom T."/>
            <person name="Bloom T."/>
            <person name="Boguslavskiy L."/>
            <person name="Bonnet C."/>
            <person name="Boukhgalter B."/>
            <person name="Bourzgui I."/>
            <person name="Brown A."/>
            <person name="Cahill P."/>
            <person name="Channer S."/>
            <person name="Cheshatsang Y."/>
            <person name="Chuda L."/>
            <person name="Citroen M."/>
            <person name="Collymore A."/>
            <person name="Cooke P."/>
            <person name="Costello M."/>
            <person name="D'Aco K."/>
            <person name="Daza R."/>
            <person name="De Haan G."/>
            <person name="DeGray S."/>
            <person name="DeMaso C."/>
            <person name="Dhargay N."/>
            <person name="Dooley K."/>
            <person name="Dooley E."/>
            <person name="Doricent M."/>
            <person name="Dorje P."/>
            <person name="Dorjee K."/>
            <person name="Dupes A."/>
            <person name="Elong R."/>
            <person name="Falk J."/>
            <person name="Farina A."/>
            <person name="Faro S."/>
            <person name="Ferguson D."/>
            <person name="Fisher S."/>
            <person name="Foley C.D."/>
            <person name="Franke A."/>
            <person name="Friedrich D."/>
            <person name="Gadbois L."/>
            <person name="Gearin G."/>
            <person name="Gearin C.R."/>
            <person name="Giannoukos G."/>
            <person name="Goode T."/>
            <person name="Graham J."/>
            <person name="Grandbois E."/>
            <person name="Grewal S."/>
            <person name="Gyaltsen K."/>
            <person name="Hafez N."/>
            <person name="Hagos B."/>
            <person name="Hall J."/>
            <person name="Henson C."/>
            <person name="Hollinger A."/>
            <person name="Honan T."/>
            <person name="Huard M.D."/>
            <person name="Hughes L."/>
            <person name="Hurhula B."/>
            <person name="Husby M.E."/>
            <person name="Kamat A."/>
            <person name="Kanga B."/>
            <person name="Kashin S."/>
            <person name="Khazanovich D."/>
            <person name="Kisner P."/>
            <person name="Lance K."/>
            <person name="Lara M."/>
            <person name="Lee W."/>
            <person name="Lennon N."/>
            <person name="Letendre F."/>
            <person name="LeVine R."/>
            <person name="Lipovsky A."/>
            <person name="Liu X."/>
            <person name="Liu J."/>
            <person name="Liu S."/>
            <person name="Lokyitsang T."/>
            <person name="Lokyitsang Y."/>
            <person name="Lubonja R."/>
            <person name="Lui A."/>
            <person name="MacDonald P."/>
            <person name="Magnisalis V."/>
            <person name="Maru K."/>
            <person name="Matthews C."/>
            <person name="McCusker W."/>
            <person name="McDonough S."/>
            <person name="Mehta T."/>
            <person name="Meldrim J."/>
            <person name="Meneus L."/>
            <person name="Mihai O."/>
            <person name="Mihalev A."/>
            <person name="Mihova T."/>
            <person name="Mittelman R."/>
            <person name="Mlenga V."/>
            <person name="Montmayeur A."/>
            <person name="Mulrain L."/>
            <person name="Navidi A."/>
            <person name="Naylor J."/>
            <person name="Negash T."/>
            <person name="Nguyen T."/>
            <person name="Nguyen N."/>
            <person name="Nicol R."/>
            <person name="Norbu C."/>
            <person name="Norbu N."/>
            <person name="Novod N."/>
            <person name="O'Neill B."/>
            <person name="Osman S."/>
            <person name="Markiewicz E."/>
            <person name="Oyono O.L."/>
            <person name="Patti C."/>
            <person name="Phunkhang P."/>
            <person name="Pierre F."/>
            <person name="Priest M."/>
            <person name="Raghuraman S."/>
            <person name="Rege F."/>
            <person name="Reyes R."/>
            <person name="Rise C."/>
            <person name="Rogov P."/>
            <person name="Ross K."/>
            <person name="Ryan E."/>
            <person name="Settipalli S."/>
            <person name="Shea T."/>
            <person name="Sherpa N."/>
            <person name="Shi L."/>
            <person name="Shih D."/>
            <person name="Sparrow T."/>
            <person name="Spaulding J."/>
            <person name="Stalker J."/>
            <person name="Stange-Thomann N."/>
            <person name="Stavropoulos S."/>
            <person name="Stone C."/>
            <person name="Strader C."/>
            <person name="Tesfaye S."/>
            <person name="Thomson T."/>
            <person name="Thoulutsang Y."/>
            <person name="Thoulutsang D."/>
            <person name="Topham K."/>
            <person name="Topping I."/>
            <person name="Tsamla T."/>
            <person name="Vassiliev H."/>
            <person name="Vo A."/>
            <person name="Wangchuk T."/>
            <person name="Wangdi T."/>
            <person name="Weiand M."/>
            <person name="Wilkinson J."/>
            <person name="Wilson A."/>
            <person name="Yadav S."/>
            <person name="Young G."/>
            <person name="Yu Q."/>
            <person name="Zembek L."/>
            <person name="Zhong D."/>
            <person name="Zimmer A."/>
            <person name="Zwirko Z."/>
            <person name="Jaffe D.B."/>
            <person name="Alvarez P."/>
            <person name="Brockman W."/>
            <person name="Butler J."/>
            <person name="Chin C."/>
            <person name="Gnerre S."/>
            <person name="MacCallum I."/>
            <person name="Graves J.A."/>
            <person name="Ponting C.P."/>
            <person name="Breen M."/>
            <person name="Samollow P.B."/>
            <person name="Lander E.S."/>
            <person name="Lindblad-Toh K."/>
        </authorList>
    </citation>
    <scope>NUCLEOTIDE SEQUENCE [LARGE SCALE GENOMIC DNA]</scope>
</reference>
<name>F7CZ91_MONDO</name>
<dbReference type="GO" id="GO:0000712">
    <property type="term" value="P:resolution of meiotic recombination intermediates"/>
    <property type="evidence" value="ECO:0000318"/>
    <property type="project" value="GO_Central"/>
</dbReference>
<dbReference type="GO" id="GO:0016887">
    <property type="term" value="F:ATP hydrolysis activity"/>
    <property type="evidence" value="ECO:0007669"/>
    <property type="project" value="InterPro"/>
</dbReference>
<dbReference type="FunCoup" id="F7CZ91">
    <property type="interactions" value="65"/>
</dbReference>
<proteinExistence type="predicted"/>
<dbReference type="GO" id="GO:0003697">
    <property type="term" value="F:single-stranded DNA binding"/>
    <property type="evidence" value="ECO:0000318"/>
    <property type="project" value="GO_Central"/>
</dbReference>
<accession>F7CZ91</accession>
<reference evidence="1" key="2">
    <citation type="submission" date="2025-08" db="UniProtKB">
        <authorList>
            <consortium name="Ensembl"/>
        </authorList>
    </citation>
    <scope>IDENTIFICATION</scope>
</reference>
<dbReference type="PANTHER" id="PTHR35668">
    <property type="entry name" value="PROTEIN SHORTAGE IN CHIASMATA 1 ORTHOLOG"/>
    <property type="match status" value="1"/>
</dbReference>
<evidence type="ECO:0000313" key="1">
    <source>
        <dbReference type="Ensembl" id="ENSMODP00000006955.3"/>
    </source>
</evidence>
<protein>
    <submittedName>
        <fullName evidence="1">Shortage in chiasmata 1</fullName>
    </submittedName>
</protein>
<sequence>MFTLLKYHSVDYLHENVVRKKLSIRSLSLHIPSYLYPDEYNCHAGIVVDEEFRKPWTRVPVPTTLQLNDFSELYQWKTIFSEDFLEKKTVSYIGSYINNFEEIVPSSNPSSQIDIEENCLLTQNGDREIFYPITCSEGGPTLQTANQDLYIEDETIFVNTLVEYKKQLPTLNDLLSRLNVFLLKDPCLDFKEQQILIEADHFREYFPFQSSMEVHEKEELHMIEELFEDEKQLILPIEYDLLKSAILPERTDIQTLSELKEFIKSTPEIIDDTIENEKLFEKALPTEDQNEIMVECYPREKIHTSQNQCESESHEPGDLEMPLTLPYLITEQSLRNPIHVEHQVHQLSPICNINCIPTEEYTEKCRVQLQSENYQSSLDSLLFKVPQTEEPIIHYSVTDLKKMFSTEVESQMLDSLKEEWWKEEGLLSMMTDTLEHQTPALCHDSLLPTEEEMLSIKPLQLKWCLEQKCDTISKLKTSSCMTPQKIPRDDHLSLVQKSPPKNVPHTCVPERKPELISVIDKEEKKEICESQDYKALCIESPLSSVNHNESFEPARKCKDNLDPLSNFIILRNKHMTMLSEPQVIMDAGQKIESKLQCEEEYTLTLEEKSPVGCSEPSPEKNQEKEMNVIEIQATDSQCQAYSLLEAVATPLLKELADHACLLASNWKFATLGFDQTRFFLKQQEKVINDIFLQGKNAEREVIFKRAALVHLLVTVRDLLLMCTLDTALGYLRRAKDVYKSMLGSCLENIWRQLEIVQFIRKKETETNHKEQQLYCQMLHFVQTNNTEEQQFKVLIITRMDSDEEHYFLIKTLSKIKGLKCISLSPEKRNILLESNDILNGLKKCSCMVIHNQHIGPDFPWTQFSFMMEYNYVENSCWTEHCEQLDIPYMAFKTVLPDEVFKKSASLDTFGGFLLEIQIPYVFLTSEGLLNTPEILQLLESNYNITLVERCCSESLKQFGDTDRYVVVTVDECTAIIIQSLEELNCEKASDNFILKLIALSIQYSFCWIIFYSKERLNSEYCLTGKTLHHLALIYAALVPFGLKSEELEVKLVIMPGVEETAQLIRQIADHILLSSERDPHEWLDKSWLSVSPTKDEMCLLDFPCINPLVAQLMLNKGPSLPWLLSATLDQLQELLPEVPSKVIKHFSEITSLFNISSSLPKSPLISSSQENGYQSDNISQCSISSSSASIIQGQDKYYYNSKLYEKVLEDSSLSSNSKNSLVEPSEIQCILPFSKCYEQTNCWEDSDLNPYQPQYTDFLNNTESRKTTGTSFPRQNDSESDVFSLGLPQMNYETRMTKNVANSDCINYKGQYTTKGKIKKELDAPSFLLENSGYPATWNFKNDILEPQIHPHKLQYGREQTSYYTWFSKKDNLNTISNPFMFQQNCLSDELKGIMYDRLDAQTDGTSWKELTAFSNVNSSTHNSCAYNLNATSEKLNNLYVQQTSGRYSGQKRHIATSSNLAKNESLTGNNLLFVENNFKLNF</sequence>
<dbReference type="Proteomes" id="UP000002280">
    <property type="component" value="Chromosome 6"/>
</dbReference>
<dbReference type="Ensembl" id="ENSMODT00000007095.4">
    <property type="protein sequence ID" value="ENSMODP00000006955.3"/>
    <property type="gene ID" value="ENSMODG00000005617.4"/>
</dbReference>
<organism evidence="1 2">
    <name type="scientific">Monodelphis domestica</name>
    <name type="common">Gray short-tailed opossum</name>
    <dbReference type="NCBI Taxonomy" id="13616"/>
    <lineage>
        <taxon>Eukaryota</taxon>
        <taxon>Metazoa</taxon>
        <taxon>Chordata</taxon>
        <taxon>Craniata</taxon>
        <taxon>Vertebrata</taxon>
        <taxon>Euteleostomi</taxon>
        <taxon>Mammalia</taxon>
        <taxon>Metatheria</taxon>
        <taxon>Didelphimorphia</taxon>
        <taxon>Didelphidae</taxon>
        <taxon>Monodelphis</taxon>
    </lineage>
</organism>
<dbReference type="GO" id="GO:0000794">
    <property type="term" value="C:condensed nuclear chromosome"/>
    <property type="evidence" value="ECO:0000318"/>
    <property type="project" value="GO_Central"/>
</dbReference>
<dbReference type="InParanoid" id="F7CZ91"/>
<keyword evidence="2" id="KW-1185">Reference proteome</keyword>
<evidence type="ECO:0000313" key="2">
    <source>
        <dbReference type="Proteomes" id="UP000002280"/>
    </source>
</evidence>
<dbReference type="OMA" id="WIILYSK"/>
<dbReference type="Pfam" id="PF17825">
    <property type="entry name" value="DUF5587"/>
    <property type="match status" value="1"/>
</dbReference>
<dbReference type="Bgee" id="ENSMODG00000005617">
    <property type="expression patterns" value="Expressed in spermatocyte and 7 other cell types or tissues"/>
</dbReference>
<dbReference type="HOGENOM" id="CLU_004755_1_0_1"/>
<dbReference type="STRING" id="13616.ENSMODP00000006955"/>